<protein>
    <submittedName>
        <fullName evidence="5">SCP domain-containing protein</fullName>
    </submittedName>
</protein>
<dbReference type="EMBL" id="UYYG01000153">
    <property type="protein sequence ID" value="VDN53619.1"/>
    <property type="molecule type" value="Genomic_DNA"/>
</dbReference>
<sequence>MLLAVAIFLFQFGLITYGDDLCPVSKITSAGLITYGDDLCPVSKITSAGRENILKKLNDIRTKVAMGQFSTSDGTYPAAKEMYKLVITNVY</sequence>
<evidence type="ECO:0000313" key="2">
    <source>
        <dbReference type="EMBL" id="VDN53619.1"/>
    </source>
</evidence>
<dbReference type="WBParaSite" id="DME_0001006501-mRNA-1">
    <property type="protein sequence ID" value="DME_0001006501-mRNA-1"/>
    <property type="gene ID" value="DME_0001006501"/>
</dbReference>
<gene>
    <name evidence="2" type="ORF">DME_LOCUS3592</name>
</gene>
<evidence type="ECO:0000313" key="3">
    <source>
        <dbReference type="Proteomes" id="UP000038040"/>
    </source>
</evidence>
<feature type="signal peptide" evidence="1">
    <location>
        <begin position="1"/>
        <end position="18"/>
    </location>
</feature>
<accession>A0A0N4UQ02</accession>
<name>A0A0N4UQ02_DRAME</name>
<reference evidence="5" key="1">
    <citation type="submission" date="2017-02" db="UniProtKB">
        <authorList>
            <consortium name="WormBaseParasite"/>
        </authorList>
    </citation>
    <scope>IDENTIFICATION</scope>
</reference>
<feature type="chain" id="PRO_5041041704" evidence="1">
    <location>
        <begin position="19"/>
        <end position="91"/>
    </location>
</feature>
<reference evidence="2 4" key="2">
    <citation type="submission" date="2018-11" db="EMBL/GenBank/DDBJ databases">
        <authorList>
            <consortium name="Pathogen Informatics"/>
        </authorList>
    </citation>
    <scope>NUCLEOTIDE SEQUENCE [LARGE SCALE GENOMIC DNA]</scope>
</reference>
<dbReference type="Gene3D" id="3.40.33.10">
    <property type="entry name" value="CAP"/>
    <property type="match status" value="1"/>
</dbReference>
<dbReference type="InterPro" id="IPR035940">
    <property type="entry name" value="CAP_sf"/>
</dbReference>
<proteinExistence type="predicted"/>
<organism evidence="3 5">
    <name type="scientific">Dracunculus medinensis</name>
    <name type="common">Guinea worm</name>
    <dbReference type="NCBI Taxonomy" id="318479"/>
    <lineage>
        <taxon>Eukaryota</taxon>
        <taxon>Metazoa</taxon>
        <taxon>Ecdysozoa</taxon>
        <taxon>Nematoda</taxon>
        <taxon>Chromadorea</taxon>
        <taxon>Rhabditida</taxon>
        <taxon>Spirurina</taxon>
        <taxon>Dracunculoidea</taxon>
        <taxon>Dracunculidae</taxon>
        <taxon>Dracunculus</taxon>
    </lineage>
</organism>
<evidence type="ECO:0000313" key="5">
    <source>
        <dbReference type="WBParaSite" id="DME_0001006501-mRNA-1"/>
    </source>
</evidence>
<dbReference type="Proteomes" id="UP000038040">
    <property type="component" value="Unplaced"/>
</dbReference>
<dbReference type="Proteomes" id="UP000274756">
    <property type="component" value="Unassembled WGS sequence"/>
</dbReference>
<keyword evidence="4" id="KW-1185">Reference proteome</keyword>
<dbReference type="SUPFAM" id="SSF55797">
    <property type="entry name" value="PR-1-like"/>
    <property type="match status" value="1"/>
</dbReference>
<keyword evidence="1" id="KW-0732">Signal</keyword>
<evidence type="ECO:0000313" key="4">
    <source>
        <dbReference type="Proteomes" id="UP000274756"/>
    </source>
</evidence>
<evidence type="ECO:0000256" key="1">
    <source>
        <dbReference type="SAM" id="SignalP"/>
    </source>
</evidence>
<dbReference type="AlphaFoldDB" id="A0A0N4UQ02"/>